<evidence type="ECO:0000313" key="10">
    <source>
        <dbReference type="Proteomes" id="UP000477488"/>
    </source>
</evidence>
<dbReference type="GO" id="GO:0022857">
    <property type="term" value="F:transmembrane transporter activity"/>
    <property type="evidence" value="ECO:0007669"/>
    <property type="project" value="InterPro"/>
</dbReference>
<dbReference type="GO" id="GO:0005886">
    <property type="term" value="C:plasma membrane"/>
    <property type="evidence" value="ECO:0007669"/>
    <property type="project" value="TreeGrafter"/>
</dbReference>
<sequence length="474" mass="51267">MGWYLGYIIVYFLIMFGIGFYYFLKVKSADDYLIGGWSMGFWPIVGTVISTWCGASVFIGTVGLGFQVGASGYIRFSLASVIFTLILILAFGRALRRQRLYTLADLFGQRFGVRVGIIPSLLSAVVYSIPTTAMQYLAMSTIWSACFGMEIHAALILSAVLVLAFTVLGGLPGTIVTDALQAVLIVAGIIILAVAAVSLAGGMGPMLAATPPEFLSPSGPYGAKEVAMFFISVGPFYLVWQSSWQRIFAAKSEKVSLNANTLGVLICCGVFVCPILIGLSARQFLPADINPDLIFSTVTRDLLPPYVGGLIYCALLAALVTGADSFILQGSSNLTHDFYRQLINPKADNKRLMLVSRLTVALVALAALWVAFNFTGIIAIYQWALRLTATTIVLPFLATMLWRRLTRAGVLAGMLGGLISTLVWPYLGISFDQTLFGFIFSALGVFGVSLVTRHHPEEHVAAVLWEDLPTATQR</sequence>
<accession>A0A6L5XPC6</accession>
<dbReference type="PANTHER" id="PTHR48086:SF7">
    <property type="entry name" value="SODIUM-SOLUTE SYMPORTER-RELATED"/>
    <property type="match status" value="1"/>
</dbReference>
<dbReference type="InterPro" id="IPR050277">
    <property type="entry name" value="Sodium:Solute_Symporter"/>
</dbReference>
<dbReference type="RefSeq" id="WP_154513135.1">
    <property type="nucleotide sequence ID" value="NZ_DBFWWU010000226.1"/>
</dbReference>
<keyword evidence="10" id="KW-1185">Reference proteome</keyword>
<feature type="transmembrane region" description="Helical" evidence="8">
    <location>
        <begin position="378"/>
        <end position="401"/>
    </location>
</feature>
<evidence type="ECO:0000256" key="2">
    <source>
        <dbReference type="ARBA" id="ARBA00006434"/>
    </source>
</evidence>
<evidence type="ECO:0000256" key="6">
    <source>
        <dbReference type="ARBA" id="ARBA00023136"/>
    </source>
</evidence>
<evidence type="ECO:0000256" key="8">
    <source>
        <dbReference type="SAM" id="Phobius"/>
    </source>
</evidence>
<evidence type="ECO:0000256" key="1">
    <source>
        <dbReference type="ARBA" id="ARBA00004141"/>
    </source>
</evidence>
<feature type="transmembrane region" description="Helical" evidence="8">
    <location>
        <begin position="44"/>
        <end position="66"/>
    </location>
</feature>
<feature type="transmembrane region" description="Helical" evidence="8">
    <location>
        <begin position="433"/>
        <end position="451"/>
    </location>
</feature>
<keyword evidence="6 8" id="KW-0472">Membrane</keyword>
<feature type="transmembrane region" description="Helical" evidence="8">
    <location>
        <begin position="408"/>
        <end position="427"/>
    </location>
</feature>
<feature type="transmembrane region" description="Helical" evidence="8">
    <location>
        <begin position="352"/>
        <end position="372"/>
    </location>
</feature>
<gene>
    <name evidence="9" type="ORF">FYJ44_13845</name>
</gene>
<dbReference type="EMBL" id="VUMH01000021">
    <property type="protein sequence ID" value="MSS29080.1"/>
    <property type="molecule type" value="Genomic_DNA"/>
</dbReference>
<evidence type="ECO:0000313" key="9">
    <source>
        <dbReference type="EMBL" id="MSS29080.1"/>
    </source>
</evidence>
<feature type="transmembrane region" description="Helical" evidence="8">
    <location>
        <begin position="221"/>
        <end position="240"/>
    </location>
</feature>
<dbReference type="InterPro" id="IPR001734">
    <property type="entry name" value="Na/solute_symporter"/>
</dbReference>
<feature type="transmembrane region" description="Helical" evidence="8">
    <location>
        <begin position="180"/>
        <end position="201"/>
    </location>
</feature>
<feature type="transmembrane region" description="Helical" evidence="8">
    <location>
        <begin position="142"/>
        <end position="168"/>
    </location>
</feature>
<evidence type="ECO:0000256" key="4">
    <source>
        <dbReference type="ARBA" id="ARBA00022692"/>
    </source>
</evidence>
<feature type="transmembrane region" description="Helical" evidence="8">
    <location>
        <begin position="111"/>
        <end position="130"/>
    </location>
</feature>
<evidence type="ECO:0000256" key="5">
    <source>
        <dbReference type="ARBA" id="ARBA00022989"/>
    </source>
</evidence>
<comment type="caution">
    <text evidence="9">The sequence shown here is derived from an EMBL/GenBank/DDBJ whole genome shotgun (WGS) entry which is preliminary data.</text>
</comment>
<name>A0A6L5XPC6_9BACT</name>
<reference evidence="9 10" key="1">
    <citation type="submission" date="2019-09" db="EMBL/GenBank/DDBJ databases">
        <title>In-depth cultivation of the pig gut microbiome towards novel bacterial diversity and tailored functional studies.</title>
        <authorList>
            <person name="Wylensek D."/>
            <person name="Hitch T.C.A."/>
            <person name="Clavel T."/>
        </authorList>
    </citation>
    <scope>NUCLEOTIDE SEQUENCE [LARGE SCALE GENOMIC DNA]</scope>
    <source>
        <strain evidence="9 10">PG-178-WT-4</strain>
    </source>
</reference>
<dbReference type="AlphaFoldDB" id="A0A6L5XPC6"/>
<evidence type="ECO:0000256" key="3">
    <source>
        <dbReference type="ARBA" id="ARBA00022448"/>
    </source>
</evidence>
<dbReference type="CDD" id="cd10322">
    <property type="entry name" value="SLC5sbd"/>
    <property type="match status" value="1"/>
</dbReference>
<feature type="transmembrane region" description="Helical" evidence="8">
    <location>
        <begin position="261"/>
        <end position="285"/>
    </location>
</feature>
<protein>
    <submittedName>
        <fullName evidence="9">Sodium:solute symporter family protein</fullName>
    </submittedName>
</protein>
<dbReference type="Pfam" id="PF00474">
    <property type="entry name" value="SSF"/>
    <property type="match status" value="1"/>
</dbReference>
<feature type="transmembrane region" description="Helical" evidence="8">
    <location>
        <begin position="305"/>
        <end position="331"/>
    </location>
</feature>
<comment type="subcellular location">
    <subcellularLocation>
        <location evidence="1">Membrane</location>
        <topology evidence="1">Multi-pass membrane protein</topology>
    </subcellularLocation>
</comment>
<dbReference type="InterPro" id="IPR038377">
    <property type="entry name" value="Na/Glc_symporter_sf"/>
</dbReference>
<dbReference type="Proteomes" id="UP000477488">
    <property type="component" value="Unassembled WGS sequence"/>
</dbReference>
<evidence type="ECO:0000256" key="7">
    <source>
        <dbReference type="RuleBase" id="RU362091"/>
    </source>
</evidence>
<proteinExistence type="inferred from homology"/>
<dbReference type="PROSITE" id="PS50283">
    <property type="entry name" value="NA_SOLUT_SYMP_3"/>
    <property type="match status" value="1"/>
</dbReference>
<keyword evidence="5 8" id="KW-1133">Transmembrane helix</keyword>
<dbReference type="Gene3D" id="1.20.1730.10">
    <property type="entry name" value="Sodium/glucose cotransporter"/>
    <property type="match status" value="1"/>
</dbReference>
<keyword evidence="4 8" id="KW-0812">Transmembrane</keyword>
<comment type="similarity">
    <text evidence="2 7">Belongs to the sodium:solute symporter (SSF) (TC 2.A.21) family.</text>
</comment>
<dbReference type="PANTHER" id="PTHR48086">
    <property type="entry name" value="SODIUM/PROLINE SYMPORTER-RELATED"/>
    <property type="match status" value="1"/>
</dbReference>
<feature type="transmembrane region" description="Helical" evidence="8">
    <location>
        <begin position="72"/>
        <end position="91"/>
    </location>
</feature>
<feature type="transmembrane region" description="Helical" evidence="8">
    <location>
        <begin position="6"/>
        <end position="24"/>
    </location>
</feature>
<organism evidence="9 10">
    <name type="scientific">Desulfovibrio porci</name>
    <dbReference type="NCBI Taxonomy" id="2605782"/>
    <lineage>
        <taxon>Bacteria</taxon>
        <taxon>Pseudomonadati</taxon>
        <taxon>Thermodesulfobacteriota</taxon>
        <taxon>Desulfovibrionia</taxon>
        <taxon>Desulfovibrionales</taxon>
        <taxon>Desulfovibrionaceae</taxon>
        <taxon>Desulfovibrio</taxon>
    </lineage>
</organism>
<keyword evidence="3" id="KW-0813">Transport</keyword>